<gene>
    <name evidence="1" type="ORF">HLUCCA11_22575</name>
</gene>
<accession>A0A0N8KLV4</accession>
<comment type="caution">
    <text evidence="1">The sequence shown here is derived from an EMBL/GenBank/DDBJ whole genome shotgun (WGS) entry which is preliminary data.</text>
</comment>
<proteinExistence type="predicted"/>
<dbReference type="EMBL" id="LJZR01000074">
    <property type="protein sequence ID" value="KPQ31986.1"/>
    <property type="molecule type" value="Genomic_DNA"/>
</dbReference>
<dbReference type="Proteomes" id="UP000050465">
    <property type="component" value="Unassembled WGS sequence"/>
</dbReference>
<evidence type="ECO:0000313" key="1">
    <source>
        <dbReference type="EMBL" id="KPQ31986.1"/>
    </source>
</evidence>
<sequence length="45" mass="4909">MARLRALLQKVAEDRIAPPSSPNYAAIPKIALMKEICPMTSPESV</sequence>
<name>A0A0N8KLV4_9CYAN</name>
<organism evidence="1 2">
    <name type="scientific">Phormidesmis priestleyi Ana</name>
    <dbReference type="NCBI Taxonomy" id="1666911"/>
    <lineage>
        <taxon>Bacteria</taxon>
        <taxon>Bacillati</taxon>
        <taxon>Cyanobacteriota</taxon>
        <taxon>Cyanophyceae</taxon>
        <taxon>Leptolyngbyales</taxon>
        <taxon>Leptolyngbyaceae</taxon>
        <taxon>Phormidesmis</taxon>
    </lineage>
</organism>
<protein>
    <submittedName>
        <fullName evidence="1">Uncharacterized protein</fullName>
    </submittedName>
</protein>
<evidence type="ECO:0000313" key="2">
    <source>
        <dbReference type="Proteomes" id="UP000050465"/>
    </source>
</evidence>
<dbReference type="STRING" id="1666911.HLUCCA11_22575"/>
<dbReference type="AlphaFoldDB" id="A0A0N8KLV4"/>
<reference evidence="1 2" key="1">
    <citation type="submission" date="2015-09" db="EMBL/GenBank/DDBJ databases">
        <title>Identification and resolution of microdiversity through metagenomic sequencing of parallel consortia.</title>
        <authorList>
            <person name="Nelson W.C."/>
            <person name="Romine M.F."/>
            <person name="Lindemann S.R."/>
        </authorList>
    </citation>
    <scope>NUCLEOTIDE SEQUENCE [LARGE SCALE GENOMIC DNA]</scope>
    <source>
        <strain evidence="1">Ana</strain>
    </source>
</reference>